<dbReference type="InterPro" id="IPR036388">
    <property type="entry name" value="WH-like_DNA-bd_sf"/>
</dbReference>
<evidence type="ECO:0000313" key="5">
    <source>
        <dbReference type="EMBL" id="NYE70692.1"/>
    </source>
</evidence>
<dbReference type="EMBL" id="JACCBU010000001">
    <property type="protein sequence ID" value="NYE70692.1"/>
    <property type="molecule type" value="Genomic_DNA"/>
</dbReference>
<dbReference type="PROSITE" id="PS50949">
    <property type="entry name" value="HTH_GNTR"/>
    <property type="match status" value="1"/>
</dbReference>
<dbReference type="Proteomes" id="UP000569914">
    <property type="component" value="Unassembled WGS sequence"/>
</dbReference>
<evidence type="ECO:0000256" key="3">
    <source>
        <dbReference type="ARBA" id="ARBA00023163"/>
    </source>
</evidence>
<dbReference type="PANTHER" id="PTHR43537">
    <property type="entry name" value="TRANSCRIPTIONAL REGULATOR, GNTR FAMILY"/>
    <property type="match status" value="1"/>
</dbReference>
<keyword evidence="2 5" id="KW-0238">DNA-binding</keyword>
<name>A0A7Y9I5Q3_9ACTN</name>
<sequence>MARTAAPVDSESLESRAHQALVTWLTEEHPAPGQPVPIREFARNLGMSRTPVRSAVGRLYERGLLSYDPVAGFTVAVPSLSSLYELFELRVMIESHSIRRFCERQPEGPLPELEESVAEAAKLAEHAIDDQAAYIAFRENDSRFHRSIVALAELPRLVSLYDDLHLSIHVTRAGMEAPLTHKRLDTAVDEHRGIVAALVAGDTDLARERLESHILRVRDQTIVFLTQPRMNSGRR</sequence>
<dbReference type="GO" id="GO:0003700">
    <property type="term" value="F:DNA-binding transcription factor activity"/>
    <property type="evidence" value="ECO:0007669"/>
    <property type="project" value="InterPro"/>
</dbReference>
<keyword evidence="6" id="KW-1185">Reference proteome</keyword>
<dbReference type="SUPFAM" id="SSF46785">
    <property type="entry name" value="Winged helix' DNA-binding domain"/>
    <property type="match status" value="1"/>
</dbReference>
<feature type="domain" description="HTH gntR-type" evidence="4">
    <location>
        <begin position="11"/>
        <end position="78"/>
    </location>
</feature>
<dbReference type="InterPro" id="IPR036390">
    <property type="entry name" value="WH_DNA-bd_sf"/>
</dbReference>
<protein>
    <submittedName>
        <fullName evidence="5">DNA-binding GntR family transcriptional regulator</fullName>
    </submittedName>
</protein>
<dbReference type="PANTHER" id="PTHR43537:SF5">
    <property type="entry name" value="UXU OPERON TRANSCRIPTIONAL REGULATOR"/>
    <property type="match status" value="1"/>
</dbReference>
<dbReference type="RefSeq" id="WP_179750340.1">
    <property type="nucleotide sequence ID" value="NZ_JACCBU010000001.1"/>
</dbReference>
<dbReference type="SUPFAM" id="SSF48008">
    <property type="entry name" value="GntR ligand-binding domain-like"/>
    <property type="match status" value="1"/>
</dbReference>
<dbReference type="Gene3D" id="1.20.120.530">
    <property type="entry name" value="GntR ligand-binding domain-like"/>
    <property type="match status" value="1"/>
</dbReference>
<dbReference type="Gene3D" id="1.10.10.10">
    <property type="entry name" value="Winged helix-like DNA-binding domain superfamily/Winged helix DNA-binding domain"/>
    <property type="match status" value="1"/>
</dbReference>
<accession>A0A7Y9I5Q3</accession>
<dbReference type="Pfam" id="PF07729">
    <property type="entry name" value="FCD"/>
    <property type="match status" value="1"/>
</dbReference>
<gene>
    <name evidence="5" type="ORF">BKA15_002021</name>
</gene>
<reference evidence="5 6" key="1">
    <citation type="submission" date="2020-07" db="EMBL/GenBank/DDBJ databases">
        <title>Sequencing the genomes of 1000 actinobacteria strains.</title>
        <authorList>
            <person name="Klenk H.-P."/>
        </authorList>
    </citation>
    <scope>NUCLEOTIDE SEQUENCE [LARGE SCALE GENOMIC DNA]</scope>
    <source>
        <strain evidence="5 6">DSM 22083</strain>
    </source>
</reference>
<keyword evidence="3" id="KW-0804">Transcription</keyword>
<dbReference type="InterPro" id="IPR000524">
    <property type="entry name" value="Tscrpt_reg_HTH_GntR"/>
</dbReference>
<evidence type="ECO:0000256" key="1">
    <source>
        <dbReference type="ARBA" id="ARBA00023015"/>
    </source>
</evidence>
<dbReference type="GO" id="GO:0003677">
    <property type="term" value="F:DNA binding"/>
    <property type="evidence" value="ECO:0007669"/>
    <property type="project" value="UniProtKB-KW"/>
</dbReference>
<proteinExistence type="predicted"/>
<dbReference type="InterPro" id="IPR011711">
    <property type="entry name" value="GntR_C"/>
</dbReference>
<dbReference type="InterPro" id="IPR008920">
    <property type="entry name" value="TF_FadR/GntR_C"/>
</dbReference>
<dbReference type="SMART" id="SM00895">
    <property type="entry name" value="FCD"/>
    <property type="match status" value="1"/>
</dbReference>
<organism evidence="5 6">
    <name type="scientific">Microlunatus parietis</name>
    <dbReference type="NCBI Taxonomy" id="682979"/>
    <lineage>
        <taxon>Bacteria</taxon>
        <taxon>Bacillati</taxon>
        <taxon>Actinomycetota</taxon>
        <taxon>Actinomycetes</taxon>
        <taxon>Propionibacteriales</taxon>
        <taxon>Propionibacteriaceae</taxon>
        <taxon>Microlunatus</taxon>
    </lineage>
</organism>
<keyword evidence="1" id="KW-0805">Transcription regulation</keyword>
<dbReference type="AlphaFoldDB" id="A0A7Y9I5Q3"/>
<evidence type="ECO:0000259" key="4">
    <source>
        <dbReference type="PROSITE" id="PS50949"/>
    </source>
</evidence>
<evidence type="ECO:0000256" key="2">
    <source>
        <dbReference type="ARBA" id="ARBA00023125"/>
    </source>
</evidence>
<evidence type="ECO:0000313" key="6">
    <source>
        <dbReference type="Proteomes" id="UP000569914"/>
    </source>
</evidence>
<dbReference type="Pfam" id="PF00392">
    <property type="entry name" value="GntR"/>
    <property type="match status" value="1"/>
</dbReference>
<comment type="caution">
    <text evidence="5">The sequence shown here is derived from an EMBL/GenBank/DDBJ whole genome shotgun (WGS) entry which is preliminary data.</text>
</comment>